<sequence>MIVLLAVMEMGILTKQIQTGGLILPQTALMTTRPEEVMIALETSVEMVMIQTGMAMGIGMGIWMAHAGTWIDTVAGVAVMTEAAETLMEAVIPGQAVAEEHSAVGTAGMMSTEDAGTAMKTDTTDRMMSRGAPEMR</sequence>
<reference evidence="1" key="2">
    <citation type="submission" date="2025-08" db="UniProtKB">
        <authorList>
            <consortium name="Ensembl"/>
        </authorList>
    </citation>
    <scope>IDENTIFICATION</scope>
</reference>
<organism evidence="1 2">
    <name type="scientific">Theropithecus gelada</name>
    <name type="common">Gelada baboon</name>
    <dbReference type="NCBI Taxonomy" id="9565"/>
    <lineage>
        <taxon>Eukaryota</taxon>
        <taxon>Metazoa</taxon>
        <taxon>Chordata</taxon>
        <taxon>Craniata</taxon>
        <taxon>Vertebrata</taxon>
        <taxon>Euteleostomi</taxon>
        <taxon>Mammalia</taxon>
        <taxon>Eutheria</taxon>
        <taxon>Euarchontoglires</taxon>
        <taxon>Primates</taxon>
        <taxon>Haplorrhini</taxon>
        <taxon>Catarrhini</taxon>
        <taxon>Cercopithecidae</taxon>
        <taxon>Cercopithecinae</taxon>
        <taxon>Theropithecus</taxon>
    </lineage>
</organism>
<evidence type="ECO:0000313" key="2">
    <source>
        <dbReference type="Proteomes" id="UP000694411"/>
    </source>
</evidence>
<dbReference type="AlphaFoldDB" id="A0A8D2G6I5"/>
<dbReference type="Proteomes" id="UP000694411">
    <property type="component" value="Chromosome 4"/>
</dbReference>
<reference evidence="1" key="3">
    <citation type="submission" date="2025-09" db="UniProtKB">
        <authorList>
            <consortium name="Ensembl"/>
        </authorList>
    </citation>
    <scope>IDENTIFICATION</scope>
</reference>
<name>A0A8D2G6I5_THEGE</name>
<protein>
    <submittedName>
        <fullName evidence="1">Uncharacterized protein</fullName>
    </submittedName>
</protein>
<evidence type="ECO:0000313" key="1">
    <source>
        <dbReference type="Ensembl" id="ENSTGEP00000033633.1"/>
    </source>
</evidence>
<keyword evidence="2" id="KW-1185">Reference proteome</keyword>
<proteinExistence type="predicted"/>
<accession>A0A8D2G6I5</accession>
<dbReference type="Ensembl" id="ENSTGET00000039943.1">
    <property type="protein sequence ID" value="ENSTGEP00000033633.1"/>
    <property type="gene ID" value="ENSTGEG00000026850.1"/>
</dbReference>
<reference evidence="1" key="1">
    <citation type="submission" date="2018-05" db="EMBL/GenBank/DDBJ databases">
        <title>Whole genome of Theropithecus gelada.</title>
        <authorList>
            <person name="Chiou K.L."/>
            <person name="Snyder-Mackler N."/>
        </authorList>
    </citation>
    <scope>NUCLEOTIDE SEQUENCE [LARGE SCALE GENOMIC DNA]</scope>
</reference>